<comment type="caution">
    <text evidence="1">The sequence shown here is derived from an EMBL/GenBank/DDBJ whole genome shotgun (WGS) entry which is preliminary data.</text>
</comment>
<evidence type="ECO:0000313" key="2">
    <source>
        <dbReference type="Proteomes" id="UP001488805"/>
    </source>
</evidence>
<accession>A0AAW1E7J5</accession>
<dbReference type="EMBL" id="JBCEZU010000538">
    <property type="protein sequence ID" value="KAK9517719.1"/>
    <property type="molecule type" value="Genomic_DNA"/>
</dbReference>
<gene>
    <name evidence="1" type="ORF">VZT92_023065</name>
</gene>
<proteinExistence type="predicted"/>
<name>A0AAW1E7J5_ZOAVI</name>
<sequence>MLLSLGWRECERLPPHPQVDHRGARRGWECRAKTNGDAQRRPCPGPVQRLSELLWPPNLHNTHCYSRLRNPPTQRARE</sequence>
<dbReference type="AlphaFoldDB" id="A0AAW1E7J5"/>
<keyword evidence="2" id="KW-1185">Reference proteome</keyword>
<organism evidence="1 2">
    <name type="scientific">Zoarces viviparus</name>
    <name type="common">Viviparous eelpout</name>
    <name type="synonym">Blennius viviparus</name>
    <dbReference type="NCBI Taxonomy" id="48416"/>
    <lineage>
        <taxon>Eukaryota</taxon>
        <taxon>Metazoa</taxon>
        <taxon>Chordata</taxon>
        <taxon>Craniata</taxon>
        <taxon>Vertebrata</taxon>
        <taxon>Euteleostomi</taxon>
        <taxon>Actinopterygii</taxon>
        <taxon>Neopterygii</taxon>
        <taxon>Teleostei</taxon>
        <taxon>Neoteleostei</taxon>
        <taxon>Acanthomorphata</taxon>
        <taxon>Eupercaria</taxon>
        <taxon>Perciformes</taxon>
        <taxon>Cottioidei</taxon>
        <taxon>Zoarcales</taxon>
        <taxon>Zoarcidae</taxon>
        <taxon>Zoarcinae</taxon>
        <taxon>Zoarces</taxon>
    </lineage>
</organism>
<reference evidence="1 2" key="1">
    <citation type="journal article" date="2024" name="Genome Biol. Evol.">
        <title>Chromosome-level genome assembly of the viviparous eelpout Zoarces viviparus.</title>
        <authorList>
            <person name="Fuhrmann N."/>
            <person name="Brasseur M.V."/>
            <person name="Bakowski C.E."/>
            <person name="Podsiadlowski L."/>
            <person name="Prost S."/>
            <person name="Krehenwinkel H."/>
            <person name="Mayer C."/>
        </authorList>
    </citation>
    <scope>NUCLEOTIDE SEQUENCE [LARGE SCALE GENOMIC DNA]</scope>
    <source>
        <strain evidence="1">NO-MEL_2022_Ind0_liver</strain>
    </source>
</reference>
<dbReference type="Proteomes" id="UP001488805">
    <property type="component" value="Unassembled WGS sequence"/>
</dbReference>
<protein>
    <submittedName>
        <fullName evidence="1">Uncharacterized protein</fullName>
    </submittedName>
</protein>
<evidence type="ECO:0000313" key="1">
    <source>
        <dbReference type="EMBL" id="KAK9517719.1"/>
    </source>
</evidence>